<dbReference type="WBParaSite" id="SVE_0163400.1">
    <property type="protein sequence ID" value="SVE_0163400.1"/>
    <property type="gene ID" value="SVE_0163400"/>
</dbReference>
<proteinExistence type="predicted"/>
<evidence type="ECO:0000256" key="4">
    <source>
        <dbReference type="ARBA" id="ARBA00022801"/>
    </source>
</evidence>
<keyword evidence="3" id="KW-0732">Signal</keyword>
<keyword evidence="14" id="KW-1185">Reference proteome</keyword>
<dbReference type="PROSITE" id="PS51864">
    <property type="entry name" value="ASTACIN"/>
    <property type="match status" value="1"/>
</dbReference>
<evidence type="ECO:0000256" key="12">
    <source>
        <dbReference type="SAM" id="Phobius"/>
    </source>
</evidence>
<keyword evidence="8" id="KW-1015">Disulfide bond</keyword>
<dbReference type="PANTHER" id="PTHR10127">
    <property type="entry name" value="DISCOIDIN, CUB, EGF, LAMININ , AND ZINC METALLOPROTEASE DOMAIN CONTAINING"/>
    <property type="match status" value="1"/>
</dbReference>
<evidence type="ECO:0000256" key="8">
    <source>
        <dbReference type="ARBA" id="ARBA00023157"/>
    </source>
</evidence>
<keyword evidence="12" id="KW-1133">Transmembrane helix</keyword>
<reference evidence="14" key="1">
    <citation type="submission" date="2014-07" db="EMBL/GenBank/DDBJ databases">
        <authorList>
            <person name="Martin A.A"/>
            <person name="De Silva N."/>
        </authorList>
    </citation>
    <scope>NUCLEOTIDE SEQUENCE</scope>
</reference>
<evidence type="ECO:0000256" key="2">
    <source>
        <dbReference type="ARBA" id="ARBA00022723"/>
    </source>
</evidence>
<feature type="binding site" evidence="10">
    <location>
        <position position="202"/>
    </location>
    <ligand>
        <name>Zn(2+)</name>
        <dbReference type="ChEBI" id="CHEBI:29105"/>
        <note>catalytic</note>
    </ligand>
</feature>
<sequence length="430" mass="49205">MELKYFSIIIIFIIYFNFSYQAKIISKRDVIDDTISPENEIEVTLSEGDFESSQKVHEIDLSKLGIDVPADPTMGNKTEGDIAVKNLKLFIRNSNGLARNAIRQKYRRWPNGEIPYTLSSKYGSYAKSIIAKAMDEYHRKTCIRFVPRDSLRHIDYIYIHPDDGCYSLVGKVGGRQPLSLDSGCIQTGTIVHELMHTVGFFHEQSRNDRDNYIKIVWENVMSGADDQFEKYGINIIDNLNEPYDYNSIMHYGPYAFSANGKRTITPYQANADRMGQRIEFSPTDLRKINKLYECNNYGSNGNIDNSVNQVRISSYITSTQSFPRPTSRIGGLIAKSKAKVCEDLNWRCNFWSLGLFNYCDRYDEVRDVICRYSCGTCRINIDKFGRRNPSSEDMSGGCFDSASYCRSITPSFHCKVPKLANNCPVRCRLC</sequence>
<evidence type="ECO:0000256" key="5">
    <source>
        <dbReference type="ARBA" id="ARBA00022833"/>
    </source>
</evidence>
<keyword evidence="1 10" id="KW-0645">Protease</keyword>
<feature type="active site" evidence="10">
    <location>
        <position position="193"/>
    </location>
</feature>
<keyword evidence="9" id="KW-0325">Glycoprotein</keyword>
<keyword evidence="4 10" id="KW-0378">Hydrolase</keyword>
<feature type="transmembrane region" description="Helical" evidence="12">
    <location>
        <begin position="6"/>
        <end position="22"/>
    </location>
</feature>
<feature type="binding site" evidence="10">
    <location>
        <position position="196"/>
    </location>
    <ligand>
        <name>Zn(2+)</name>
        <dbReference type="ChEBI" id="CHEBI:29105"/>
        <note>catalytic</note>
    </ligand>
</feature>
<keyword evidence="2 10" id="KW-0479">Metal-binding</keyword>
<keyword evidence="12" id="KW-0472">Membrane</keyword>
<evidence type="ECO:0000256" key="3">
    <source>
        <dbReference type="ARBA" id="ARBA00022729"/>
    </source>
</evidence>
<dbReference type="AlphaFoldDB" id="A0A0K0EYM6"/>
<keyword evidence="6 10" id="KW-0482">Metalloprotease</keyword>
<keyword evidence="12" id="KW-0812">Transmembrane</keyword>
<dbReference type="InterPro" id="IPR001506">
    <property type="entry name" value="Peptidase_M12A"/>
</dbReference>
<comment type="cofactor">
    <cofactor evidence="10 11">
        <name>Zn(2+)</name>
        <dbReference type="ChEBI" id="CHEBI:29105"/>
    </cofactor>
    <text evidence="10 11">Binds 1 zinc ion per subunit.</text>
</comment>
<dbReference type="SMART" id="SM00235">
    <property type="entry name" value="ZnMc"/>
    <property type="match status" value="1"/>
</dbReference>
<dbReference type="CDD" id="cd04280">
    <property type="entry name" value="ZnMc_astacin_like"/>
    <property type="match status" value="1"/>
</dbReference>
<reference evidence="15" key="2">
    <citation type="submission" date="2015-08" db="UniProtKB">
        <authorList>
            <consortium name="WormBaseParasite"/>
        </authorList>
    </citation>
    <scope>IDENTIFICATION</scope>
</reference>
<keyword evidence="5 10" id="KW-0862">Zinc</keyword>
<evidence type="ECO:0000256" key="11">
    <source>
        <dbReference type="RuleBase" id="RU361183"/>
    </source>
</evidence>
<organism evidence="14 15">
    <name type="scientific">Strongyloides venezuelensis</name>
    <name type="common">Threadworm</name>
    <dbReference type="NCBI Taxonomy" id="75913"/>
    <lineage>
        <taxon>Eukaryota</taxon>
        <taxon>Metazoa</taxon>
        <taxon>Ecdysozoa</taxon>
        <taxon>Nematoda</taxon>
        <taxon>Chromadorea</taxon>
        <taxon>Rhabditida</taxon>
        <taxon>Tylenchina</taxon>
        <taxon>Panagrolaimomorpha</taxon>
        <taxon>Strongyloidoidea</taxon>
        <taxon>Strongyloididae</taxon>
        <taxon>Strongyloides</taxon>
    </lineage>
</organism>
<dbReference type="InterPro" id="IPR034035">
    <property type="entry name" value="Astacin-like_dom"/>
</dbReference>
<comment type="caution">
    <text evidence="10">Lacks conserved residue(s) required for the propagation of feature annotation.</text>
</comment>
<evidence type="ECO:0000256" key="10">
    <source>
        <dbReference type="PROSITE-ProRule" id="PRU01211"/>
    </source>
</evidence>
<evidence type="ECO:0000256" key="6">
    <source>
        <dbReference type="ARBA" id="ARBA00023049"/>
    </source>
</evidence>
<dbReference type="GO" id="GO:0004222">
    <property type="term" value="F:metalloendopeptidase activity"/>
    <property type="evidence" value="ECO:0007669"/>
    <property type="project" value="UniProtKB-UniRule"/>
</dbReference>
<keyword evidence="7" id="KW-0865">Zymogen</keyword>
<dbReference type="PRINTS" id="PR00480">
    <property type="entry name" value="ASTACIN"/>
</dbReference>
<dbReference type="EC" id="3.4.24.-" evidence="11"/>
<dbReference type="GO" id="GO:0006508">
    <property type="term" value="P:proteolysis"/>
    <property type="evidence" value="ECO:0007669"/>
    <property type="project" value="UniProtKB-KW"/>
</dbReference>
<name>A0A0K0EYM6_STRVS</name>
<evidence type="ECO:0000313" key="15">
    <source>
        <dbReference type="WBParaSite" id="SVE_0163400.1"/>
    </source>
</evidence>
<evidence type="ECO:0000313" key="14">
    <source>
        <dbReference type="Proteomes" id="UP000035680"/>
    </source>
</evidence>
<evidence type="ECO:0000256" key="9">
    <source>
        <dbReference type="ARBA" id="ARBA00023180"/>
    </source>
</evidence>
<feature type="domain" description="Peptidase M12A" evidence="13">
    <location>
        <begin position="100"/>
        <end position="295"/>
    </location>
</feature>
<evidence type="ECO:0000256" key="7">
    <source>
        <dbReference type="ARBA" id="ARBA00023145"/>
    </source>
</evidence>
<dbReference type="GO" id="GO:0008270">
    <property type="term" value="F:zinc ion binding"/>
    <property type="evidence" value="ECO:0007669"/>
    <property type="project" value="UniProtKB-UniRule"/>
</dbReference>
<dbReference type="InterPro" id="IPR006026">
    <property type="entry name" value="Peptidase_Metallo"/>
</dbReference>
<dbReference type="Gene3D" id="3.40.390.10">
    <property type="entry name" value="Collagenase (Catalytic Domain)"/>
    <property type="match status" value="1"/>
</dbReference>
<dbReference type="InterPro" id="IPR024079">
    <property type="entry name" value="MetalloPept_cat_dom_sf"/>
</dbReference>
<feature type="binding site" evidence="10">
    <location>
        <position position="192"/>
    </location>
    <ligand>
        <name>Zn(2+)</name>
        <dbReference type="ChEBI" id="CHEBI:29105"/>
        <note>catalytic</note>
    </ligand>
</feature>
<evidence type="ECO:0000256" key="1">
    <source>
        <dbReference type="ARBA" id="ARBA00022670"/>
    </source>
</evidence>
<dbReference type="Proteomes" id="UP000035680">
    <property type="component" value="Unassembled WGS sequence"/>
</dbReference>
<dbReference type="SUPFAM" id="SSF55486">
    <property type="entry name" value="Metalloproteases ('zincins'), catalytic domain"/>
    <property type="match status" value="1"/>
</dbReference>
<dbReference type="PANTHER" id="PTHR10127:SF818">
    <property type="entry name" value="ZINC METALLOPROTEINASE NAS-4"/>
    <property type="match status" value="1"/>
</dbReference>
<protein>
    <recommendedName>
        <fullName evidence="11">Metalloendopeptidase</fullName>
        <ecNumber evidence="11">3.4.24.-</ecNumber>
    </recommendedName>
</protein>
<dbReference type="FunFam" id="3.40.390.10:FF:000015">
    <property type="entry name" value="Meprin A subunit"/>
    <property type="match status" value="1"/>
</dbReference>
<evidence type="ECO:0000259" key="13">
    <source>
        <dbReference type="PROSITE" id="PS51864"/>
    </source>
</evidence>
<accession>A0A0K0EYM6</accession>
<dbReference type="Pfam" id="PF01400">
    <property type="entry name" value="Astacin"/>
    <property type="match status" value="1"/>
</dbReference>